<proteinExistence type="predicted"/>
<dbReference type="EMBL" id="JACHEU010000001">
    <property type="protein sequence ID" value="MBB6011605.1"/>
    <property type="molecule type" value="Genomic_DNA"/>
</dbReference>
<organism evidence="1 2">
    <name type="scientific">Aquamicrobium lusatiense</name>
    <dbReference type="NCBI Taxonomy" id="89772"/>
    <lineage>
        <taxon>Bacteria</taxon>
        <taxon>Pseudomonadati</taxon>
        <taxon>Pseudomonadota</taxon>
        <taxon>Alphaproteobacteria</taxon>
        <taxon>Hyphomicrobiales</taxon>
        <taxon>Phyllobacteriaceae</taxon>
        <taxon>Aquamicrobium</taxon>
    </lineage>
</organism>
<evidence type="ECO:0000313" key="1">
    <source>
        <dbReference type="EMBL" id="MBB6011605.1"/>
    </source>
</evidence>
<dbReference type="Proteomes" id="UP000533306">
    <property type="component" value="Unassembled WGS sequence"/>
</dbReference>
<name>A0A7W9S0E7_9HYPH</name>
<sequence length="179" mass="19157">MVVDVRAHLDLLDLDDLLVLAGFSRLLLGGVFQLAEIENLGDRRIGIGRNLDEVQPDLFSEQESLACSDFAAIVAVGIDELDTGNLDVPVSARPVLGGRCCFERSANGRILLELLICGCGGAFAGNAYVGNGCAVSIAQQTTKITKIRCTFQHGMQKAHERFFMQPGAASKITFQGSIT</sequence>
<protein>
    <submittedName>
        <fullName evidence="1">Uncharacterized protein</fullName>
    </submittedName>
</protein>
<comment type="caution">
    <text evidence="1">The sequence shown here is derived from an EMBL/GenBank/DDBJ whole genome shotgun (WGS) entry which is preliminary data.</text>
</comment>
<evidence type="ECO:0000313" key="2">
    <source>
        <dbReference type="Proteomes" id="UP000533306"/>
    </source>
</evidence>
<dbReference type="AlphaFoldDB" id="A0A7W9S0E7"/>
<accession>A0A7W9S0E7</accession>
<reference evidence="1 2" key="1">
    <citation type="submission" date="2020-08" db="EMBL/GenBank/DDBJ databases">
        <title>Genomic Encyclopedia of Type Strains, Phase IV (KMG-IV): sequencing the most valuable type-strain genomes for metagenomic binning, comparative biology and taxonomic classification.</title>
        <authorList>
            <person name="Goeker M."/>
        </authorList>
    </citation>
    <scope>NUCLEOTIDE SEQUENCE [LARGE SCALE GENOMIC DNA]</scope>
    <source>
        <strain evidence="1 2">DSM 11099</strain>
    </source>
</reference>
<keyword evidence="2" id="KW-1185">Reference proteome</keyword>
<gene>
    <name evidence="1" type="ORF">HNR59_000950</name>
</gene>